<evidence type="ECO:0008006" key="9">
    <source>
        <dbReference type="Google" id="ProtNLM"/>
    </source>
</evidence>
<dbReference type="Pfam" id="PF13627">
    <property type="entry name" value="LptM_cons"/>
    <property type="match status" value="1"/>
</dbReference>
<comment type="subcellular location">
    <subcellularLocation>
        <location evidence="1">Cell outer membrane</location>
        <topology evidence="1">Lipid-anchor</topology>
    </subcellularLocation>
</comment>
<organism evidence="7 8">
    <name type="scientific">Photobacterium sanctipauli</name>
    <dbReference type="NCBI Taxonomy" id="1342794"/>
    <lineage>
        <taxon>Bacteria</taxon>
        <taxon>Pseudomonadati</taxon>
        <taxon>Pseudomonadota</taxon>
        <taxon>Gammaproteobacteria</taxon>
        <taxon>Vibrionales</taxon>
        <taxon>Vibrionaceae</taxon>
        <taxon>Photobacterium</taxon>
    </lineage>
</organism>
<evidence type="ECO:0000256" key="2">
    <source>
        <dbReference type="ARBA" id="ARBA00022729"/>
    </source>
</evidence>
<dbReference type="RefSeq" id="WP_081878884.1">
    <property type="nucleotide sequence ID" value="NZ_JGVO01000217.1"/>
</dbReference>
<evidence type="ECO:0000256" key="5">
    <source>
        <dbReference type="ARBA" id="ARBA00023237"/>
    </source>
</evidence>
<keyword evidence="5" id="KW-0998">Cell outer membrane</keyword>
<gene>
    <name evidence="7" type="ORF">C9I98_22530</name>
</gene>
<dbReference type="Proteomes" id="UP000241771">
    <property type="component" value="Unassembled WGS sequence"/>
</dbReference>
<evidence type="ECO:0000256" key="4">
    <source>
        <dbReference type="ARBA" id="ARBA00023139"/>
    </source>
</evidence>
<accession>A0A2T3NEU2</accession>
<evidence type="ECO:0000256" key="3">
    <source>
        <dbReference type="ARBA" id="ARBA00023136"/>
    </source>
</evidence>
<dbReference type="OrthoDB" id="8550022at2"/>
<proteinExistence type="predicted"/>
<dbReference type="EMBL" id="PYMA01000020">
    <property type="protein sequence ID" value="PSW13077.1"/>
    <property type="molecule type" value="Genomic_DNA"/>
</dbReference>
<dbReference type="NCBIfam" id="NF047847">
    <property type="entry name" value="SS_mature_LptM"/>
    <property type="match status" value="1"/>
</dbReference>
<reference evidence="7 8" key="1">
    <citation type="submission" date="2018-01" db="EMBL/GenBank/DDBJ databases">
        <title>Whole genome sequencing of Histamine producing bacteria.</title>
        <authorList>
            <person name="Butler K."/>
        </authorList>
    </citation>
    <scope>NUCLEOTIDE SEQUENCE [LARGE SCALE GENOMIC DNA]</scope>
    <source>
        <strain evidence="7 8">DSM 100436</strain>
    </source>
</reference>
<dbReference type="InterPro" id="IPR032831">
    <property type="entry name" value="LptM_cons"/>
</dbReference>
<keyword evidence="6" id="KW-0449">Lipoprotein</keyword>
<keyword evidence="8" id="KW-1185">Reference proteome</keyword>
<evidence type="ECO:0000256" key="1">
    <source>
        <dbReference type="ARBA" id="ARBA00004459"/>
    </source>
</evidence>
<protein>
    <recommendedName>
        <fullName evidence="9">Lipopeptide</fullName>
    </recommendedName>
</protein>
<keyword evidence="3" id="KW-0472">Membrane</keyword>
<dbReference type="AlphaFoldDB" id="A0A2T3NEU2"/>
<dbReference type="PROSITE" id="PS51257">
    <property type="entry name" value="PROKAR_LIPOPROTEIN"/>
    <property type="match status" value="1"/>
</dbReference>
<sequence>MRKGLIAIFVLSILALTGCGQSGPLYMPDESEQQQQQ</sequence>
<name>A0A2T3NEU2_9GAMM</name>
<comment type="caution">
    <text evidence="7">The sequence shown here is derived from an EMBL/GenBank/DDBJ whole genome shotgun (WGS) entry which is preliminary data.</text>
</comment>
<keyword evidence="2" id="KW-0732">Signal</keyword>
<evidence type="ECO:0000313" key="7">
    <source>
        <dbReference type="EMBL" id="PSW13077.1"/>
    </source>
</evidence>
<keyword evidence="4" id="KW-0564">Palmitate</keyword>
<evidence type="ECO:0000256" key="6">
    <source>
        <dbReference type="ARBA" id="ARBA00023288"/>
    </source>
</evidence>
<dbReference type="GO" id="GO:0009279">
    <property type="term" value="C:cell outer membrane"/>
    <property type="evidence" value="ECO:0007669"/>
    <property type="project" value="UniProtKB-SubCell"/>
</dbReference>
<evidence type="ECO:0000313" key="8">
    <source>
        <dbReference type="Proteomes" id="UP000241771"/>
    </source>
</evidence>